<comment type="caution">
    <text evidence="1">The sequence shown here is derived from an EMBL/GenBank/DDBJ whole genome shotgun (WGS) entry which is preliminary data.</text>
</comment>
<sequence>MTENQINADEFQNPFVFNVGWKSAFEDEEFIKVFSSDILENYIINKRWYGGKASTLKYIEVVDSFKIASEKNTYYGVLLEVNFKEAFYQHYFMPVSFMKVEDLDTNTIIAPVKMNGVEGFLVDALHQEDFRKLLFDKIVNSGEKTTLKVRFHKGEKLEEKEYKSSKFMGVEQSNTSVIYNDTLVLKIFRRIYISTNPDYEISRFLTERMDFKSSPAYTGSISVAMSEGNITLGLMQELVPNQGDAWQFMLEEVDHIFDNLKHKKIKICKLPDIELFKRLKLNAVPHEIIDWVGLSIFIRIQTLATRTAEMHIALGGDFHDTAFTPTTYNGDYSVWLKNRLTYQFQNRLNILENNLHKLDGLALELANQFLDHKKDIRKLFLDFDWTKMKSERIRIHGDYHLGQVLVNGDDFTILDFEGEPESTIRDRKVKQPPLKDVAGMFRSFHYSIYATIFNNKEKYPYDQEDLFHAGEILFKYFVGVFIHTYTEVAQAGNLNIGYRSEIDFLLKYHLLEKAVYELGYELNSRPRWSVIPLTGIASIMNFEKIKYSHDTK</sequence>
<proteinExistence type="predicted"/>
<evidence type="ECO:0000313" key="1">
    <source>
        <dbReference type="EMBL" id="PWA04739.1"/>
    </source>
</evidence>
<gene>
    <name evidence="1" type="ORF">DB895_09640</name>
</gene>
<dbReference type="RefSeq" id="WP_116725155.1">
    <property type="nucleotide sequence ID" value="NZ_QCZI01000011.1"/>
</dbReference>
<organism evidence="1 2">
    <name type="scientific">Flavobacterium psychrotolerans</name>
    <dbReference type="NCBI Taxonomy" id="2169410"/>
    <lineage>
        <taxon>Bacteria</taxon>
        <taxon>Pseudomonadati</taxon>
        <taxon>Bacteroidota</taxon>
        <taxon>Flavobacteriia</taxon>
        <taxon>Flavobacteriales</taxon>
        <taxon>Flavobacteriaceae</taxon>
        <taxon>Flavobacterium</taxon>
    </lineage>
</organism>
<accession>A0A2U1JIC2</accession>
<protein>
    <submittedName>
        <fullName evidence="1">Trehalose synthase</fullName>
    </submittedName>
</protein>
<dbReference type="Proteomes" id="UP000245449">
    <property type="component" value="Unassembled WGS sequence"/>
</dbReference>
<name>A0A2U1JIC2_9FLAO</name>
<reference evidence="1 2" key="1">
    <citation type="submission" date="2018-04" db="EMBL/GenBank/DDBJ databases">
        <title>Flavobacterium sp. nov., isolated from glacier ice.</title>
        <authorList>
            <person name="Liu Q."/>
            <person name="Xin Y.-H."/>
        </authorList>
    </citation>
    <scope>NUCLEOTIDE SEQUENCE [LARGE SCALE GENOMIC DNA]</scope>
    <source>
        <strain evidence="1 2">RB1R5</strain>
    </source>
</reference>
<evidence type="ECO:0000313" key="2">
    <source>
        <dbReference type="Proteomes" id="UP000245449"/>
    </source>
</evidence>
<dbReference type="AlphaFoldDB" id="A0A2U1JIC2"/>
<dbReference type="EMBL" id="QCZI01000011">
    <property type="protein sequence ID" value="PWA04739.1"/>
    <property type="molecule type" value="Genomic_DNA"/>
</dbReference>
<keyword evidence="2" id="KW-1185">Reference proteome</keyword>
<dbReference type="Gene3D" id="3.90.1200.10">
    <property type="match status" value="1"/>
</dbReference>
<dbReference type="OrthoDB" id="9806009at2"/>
<dbReference type="SUPFAM" id="SSF56112">
    <property type="entry name" value="Protein kinase-like (PK-like)"/>
    <property type="match status" value="1"/>
</dbReference>
<dbReference type="InterPro" id="IPR011009">
    <property type="entry name" value="Kinase-like_dom_sf"/>
</dbReference>